<organism evidence="1 2">
    <name type="scientific">Acaulospora colombiana</name>
    <dbReference type="NCBI Taxonomy" id="27376"/>
    <lineage>
        <taxon>Eukaryota</taxon>
        <taxon>Fungi</taxon>
        <taxon>Fungi incertae sedis</taxon>
        <taxon>Mucoromycota</taxon>
        <taxon>Glomeromycotina</taxon>
        <taxon>Glomeromycetes</taxon>
        <taxon>Diversisporales</taxon>
        <taxon>Acaulosporaceae</taxon>
        <taxon>Acaulospora</taxon>
    </lineage>
</organism>
<keyword evidence="2" id="KW-1185">Reference proteome</keyword>
<comment type="caution">
    <text evidence="1">The sequence shown here is derived from an EMBL/GenBank/DDBJ whole genome shotgun (WGS) entry which is preliminary data.</text>
</comment>
<proteinExistence type="predicted"/>
<reference evidence="1" key="1">
    <citation type="submission" date="2021-06" db="EMBL/GenBank/DDBJ databases">
        <authorList>
            <person name="Kallberg Y."/>
            <person name="Tangrot J."/>
            <person name="Rosling A."/>
        </authorList>
    </citation>
    <scope>NUCLEOTIDE SEQUENCE</scope>
    <source>
        <strain evidence="1">CL356</strain>
    </source>
</reference>
<evidence type="ECO:0000313" key="2">
    <source>
        <dbReference type="Proteomes" id="UP000789525"/>
    </source>
</evidence>
<protein>
    <submittedName>
        <fullName evidence="1">6130_t:CDS:1</fullName>
    </submittedName>
</protein>
<dbReference type="Proteomes" id="UP000789525">
    <property type="component" value="Unassembled WGS sequence"/>
</dbReference>
<evidence type="ECO:0000313" key="1">
    <source>
        <dbReference type="EMBL" id="CAG8503753.1"/>
    </source>
</evidence>
<accession>A0ACA9L088</accession>
<sequence>MSRARKLRGLSPIDEENLSPDKPDLLQTSMKPVAPGFIERNSYPSSSPSSSISISSMSNSFELRELGKVRKRDASPETIKSVINNMFYKRKSVMNHSVIMSPQSLSDINNDHVIGLQNDKLKEINLEELKSSSVKGDSIPEAELRQDRSINLEESNVEENFWKKTNLEQGQTQEAAAVKNEKSFHPMKIRPAGIEEKLPKIIGKFVQPENPRLLKVAVLGTPNAGKSTLLNALLGETVSIVSEKAHTTRERILMVLTEGNMQIIDLLPQAKRVNMLLSLEEKFKNQYSFFKETVFISALERRGLDKLKEILFWHSYDQEWVYPADVKTEMADLKRVEDLIRCELLDNLQSYLSYIVKQLTDLGVNPASIGFNYLTMESDRFICVRETLETAKQVVIVDLNDLQNVMKRPITADSAIMHPTSKILALKSQKQLQIFNLELKAKVKSHLMSEDVVFWKWINIKTLGLVTSAAVYHWSIEGESAPMKVFDRHVSLSGSQIINYRVNSDEKWMVLIGISAAADQRVVGNMQLFSKDRQVSQPIEGHAAAFATILLENGVSPTKLFAFSVRNSSGAKLHIVEVDHKDENPQFTKKAVDVFFPGEAGGDFPVAMQVSSKYNIIFLVTKFGYIHLYDLESGTCIFMNRISSDTIFVTTEHEATSGIIGVNRKGQVLSVCVDDTKIIPYIINTLNHPELAMRIATRCNLSGAEDLYVQKFTGLYQQGAYSEAAKVAANSPLGVLRTQQTIEFFKAVQVPPGQLSPILQYFGILLEKGELNKYESLELARPVLAQGRKQLLEKWLKEDKLECSEELGDVVRQHDLTLALSVYLRANVPNKTIACFAETGQYSKIILYAKKVGFQPDYFTLLQKIMRLDPEKGGEFAAMLVNDENGPLVEIERVVDAFMSQNLVQQATAFLLDALKDNKPEQAHLQTRLLEMNLLNAPQVADAIFSNGIFTHYDRASIASLCEKAGLLQRALEHYTELTDIKRCIIHTQLLDTEFLINYFGNLSVEQSFECLNEMLKFNIRQNLQIAVKIATKYSEQLQPYNLIELFERYKAYEGLYYYLGSIVNISTDPDVHFKYIQAAVRTGQIKEVERICRESLTKYIEVYVQKVNPGRTPVVIGGLLDVDCDETIIRGLLMSVTGPVPIDQLVQEVEKRNRLKLLLPWLEQRVNEGSQDTAVYNALAKIYIDSNNNPEAFLKDNAFYDSLVIGKYCEKRDPHLAFIAYQRGQCDYELVKITNENSMFKHQARYLVKRRDVDLWAHVLDANNIYRRQLIDQINAVALPESIDPDDVSVTVQAFMAADLPLELIELLEKLILEKTAFSDTKPLQNLLVLTAIKADAAKVMDYIHKLNNFDAPEVAEIAIKHNLYEEAFAIYKKYSENTSAINVLIEHIGSIDRASEFADKCNQPEVWSRLAKAQIEGLRIRDSIESYIRADDPNNFTEVIDIASRAGKHEDLIKYLQMCRKKLREPLVDSELLFSFAKTERFNDLEEFLNTPNVAQIQLIGDRCYNDGLYASAKILFQSISNWARLASTLVHLGEYQAAVDGARKASSTSVWKDVNHACVQNKEFRLAHICGLNLIVHAEELHDVIRLYEHNGYIDEILSLLEAGLGLERAHMGMFTELAILYTKYRPEKTDEHIRLFWSRLNISKVIRACDEAHLWKEMVFLYENYDEFDNAALSMMTHAADSWDHSRFKEIIIKVSNLEIYYKALKFYLDEHPLLLNDLLVSLTPRIDHTRVVHMFQKSDNLPLIKSYLISVQETNNEAVNNAYNDILIEEEDYKSLRDSIDNFDKFDNIKLAQRLEKHELLEFRRIAAHLYKKNKRWEQSIALSKEDRLFKDAIETASESRSTEIAEELLEYFVQIGNKECFTAALYTCYDLARPDVVLELSWKHGLSDFAMPYLIQVMREYVTKVDTLEKANAERTAKEQEREKSENGKSSNDASNRVRKSTYAYPRARTR</sequence>
<gene>
    <name evidence="1" type="ORF">ACOLOM_LOCUS2915</name>
</gene>
<name>A0ACA9L088_9GLOM</name>
<dbReference type="EMBL" id="CAJVPT010004056">
    <property type="protein sequence ID" value="CAG8503753.1"/>
    <property type="molecule type" value="Genomic_DNA"/>
</dbReference>
<feature type="non-terminal residue" evidence="1">
    <location>
        <position position="1957"/>
    </location>
</feature>